<dbReference type="AlphaFoldDB" id="A0A395MQP4"/>
<evidence type="ECO:0000313" key="2">
    <source>
        <dbReference type="EMBL" id="RFN50246.1"/>
    </source>
</evidence>
<accession>A0A395MQP4</accession>
<comment type="caution">
    <text evidence="2">The sequence shown here is derived from an EMBL/GenBank/DDBJ whole genome shotgun (WGS) entry which is preliminary data.</text>
</comment>
<feature type="compositionally biased region" description="Polar residues" evidence="1">
    <location>
        <begin position="79"/>
        <end position="92"/>
    </location>
</feature>
<sequence>MGVLSHGQSTRKLDTARNILSTTRNTREPVIIKSRLYPPFLPLLATTSFLQLAITSPLTTKSSPRQQFYHNIRAKNGSKSHPSNKMSNSPTKQAPEVVDHQVEKLTKENEQLKLQIRNRFSYQTHHHVQEIPHLVDDWKEQAKNKWFENREKKGKDCYCPLTEEEPEELADAMIQNRETIISNLKVGNEGFEKQIEGLKQNSVGHLTDLIIKRFEAFVVAREKMIVAVEKEKEGLMEAKIQREQSEYSDHWIFKM</sequence>
<keyword evidence="3" id="KW-1185">Reference proteome</keyword>
<proteinExistence type="predicted"/>
<gene>
    <name evidence="2" type="ORF">FIE12Z_5425</name>
</gene>
<evidence type="ECO:0000256" key="1">
    <source>
        <dbReference type="SAM" id="MobiDB-lite"/>
    </source>
</evidence>
<dbReference type="EMBL" id="PXXK01000142">
    <property type="protein sequence ID" value="RFN50246.1"/>
    <property type="molecule type" value="Genomic_DNA"/>
</dbReference>
<reference evidence="2 3" key="1">
    <citation type="journal article" date="2018" name="PLoS Pathog.">
        <title>Evolution of structural diversity of trichothecenes, a family of toxins produced by plant pathogenic and entomopathogenic fungi.</title>
        <authorList>
            <person name="Proctor R.H."/>
            <person name="McCormick S.P."/>
            <person name="Kim H.S."/>
            <person name="Cardoza R.E."/>
            <person name="Stanley A.M."/>
            <person name="Lindo L."/>
            <person name="Kelly A."/>
            <person name="Brown D.W."/>
            <person name="Lee T."/>
            <person name="Vaughan M.M."/>
            <person name="Alexander N.J."/>
            <person name="Busman M."/>
            <person name="Gutierrez S."/>
        </authorList>
    </citation>
    <scope>NUCLEOTIDE SEQUENCE [LARGE SCALE GENOMIC DNA]</scope>
    <source>
        <strain evidence="2 3">NRRL 13405</strain>
    </source>
</reference>
<dbReference type="Proteomes" id="UP000265631">
    <property type="component" value="Unassembled WGS sequence"/>
</dbReference>
<feature type="region of interest" description="Disordered" evidence="1">
    <location>
        <begin position="74"/>
        <end position="96"/>
    </location>
</feature>
<name>A0A395MQP4_9HYPO</name>
<protein>
    <submittedName>
        <fullName evidence="2">Uncharacterized protein</fullName>
    </submittedName>
</protein>
<evidence type="ECO:0000313" key="3">
    <source>
        <dbReference type="Proteomes" id="UP000265631"/>
    </source>
</evidence>
<organism evidence="2 3">
    <name type="scientific">Fusarium flagelliforme</name>
    <dbReference type="NCBI Taxonomy" id="2675880"/>
    <lineage>
        <taxon>Eukaryota</taxon>
        <taxon>Fungi</taxon>
        <taxon>Dikarya</taxon>
        <taxon>Ascomycota</taxon>
        <taxon>Pezizomycotina</taxon>
        <taxon>Sordariomycetes</taxon>
        <taxon>Hypocreomycetidae</taxon>
        <taxon>Hypocreales</taxon>
        <taxon>Nectriaceae</taxon>
        <taxon>Fusarium</taxon>
        <taxon>Fusarium incarnatum-equiseti species complex</taxon>
    </lineage>
</organism>